<evidence type="ECO:0000256" key="3">
    <source>
        <dbReference type="ARBA" id="ARBA00023212"/>
    </source>
</evidence>
<evidence type="ECO:0000313" key="8">
    <source>
        <dbReference type="Proteomes" id="UP001530293"/>
    </source>
</evidence>
<dbReference type="PANTHER" id="PTHR46126:SF1">
    <property type="entry name" value="DYNACTIN SUBUNIT 5"/>
    <property type="match status" value="1"/>
</dbReference>
<dbReference type="AlphaFoldDB" id="A0ABD3MXX2"/>
<feature type="compositionally biased region" description="Low complexity" evidence="6">
    <location>
        <begin position="8"/>
        <end position="26"/>
    </location>
</feature>
<reference evidence="7 8" key="1">
    <citation type="submission" date="2024-10" db="EMBL/GenBank/DDBJ databases">
        <title>Updated reference genomes for cyclostephanoid diatoms.</title>
        <authorList>
            <person name="Roberts W.R."/>
            <person name="Alverson A.J."/>
        </authorList>
    </citation>
    <scope>NUCLEOTIDE SEQUENCE [LARGE SCALE GENOMIC DNA]</scope>
    <source>
        <strain evidence="7 8">AJA232-27</strain>
    </source>
</reference>
<organism evidence="7 8">
    <name type="scientific">Discostella pseudostelligera</name>
    <dbReference type="NCBI Taxonomy" id="259834"/>
    <lineage>
        <taxon>Eukaryota</taxon>
        <taxon>Sar</taxon>
        <taxon>Stramenopiles</taxon>
        <taxon>Ochrophyta</taxon>
        <taxon>Bacillariophyta</taxon>
        <taxon>Coscinodiscophyceae</taxon>
        <taxon>Thalassiosirophycidae</taxon>
        <taxon>Stephanodiscales</taxon>
        <taxon>Stephanodiscaceae</taxon>
        <taxon>Discostella</taxon>
    </lineage>
</organism>
<accession>A0ABD3MXX2</accession>
<dbReference type="EMBL" id="JALLBG020000072">
    <property type="protein sequence ID" value="KAL3767843.1"/>
    <property type="molecule type" value="Genomic_DNA"/>
</dbReference>
<dbReference type="Gene3D" id="2.160.10.10">
    <property type="entry name" value="Hexapeptide repeat proteins"/>
    <property type="match status" value="1"/>
</dbReference>
<comment type="subcellular location">
    <subcellularLocation>
        <location evidence="1">Cytoplasm</location>
        <location evidence="1">Cytoskeleton</location>
    </subcellularLocation>
</comment>
<keyword evidence="2" id="KW-0963">Cytoplasm</keyword>
<evidence type="ECO:0000256" key="2">
    <source>
        <dbReference type="ARBA" id="ARBA00022490"/>
    </source>
</evidence>
<comment type="caution">
    <text evidence="7">The sequence shown here is derived from an EMBL/GenBank/DDBJ whole genome shotgun (WGS) entry which is preliminary data.</text>
</comment>
<dbReference type="InterPro" id="IPR047125">
    <property type="entry name" value="DCTN5"/>
</dbReference>
<proteinExistence type="inferred from homology"/>
<protein>
    <recommendedName>
        <fullName evidence="5">Dynactin subunit 5</fullName>
    </recommendedName>
</protein>
<name>A0ABD3MXX2_9STRA</name>
<keyword evidence="3" id="KW-0206">Cytoskeleton</keyword>
<dbReference type="PANTHER" id="PTHR46126">
    <property type="entry name" value="DYNACTIN SUBUNIT 5"/>
    <property type="match status" value="1"/>
</dbReference>
<gene>
    <name evidence="7" type="ORF">ACHAWU_007321</name>
</gene>
<dbReference type="GO" id="GO:0005856">
    <property type="term" value="C:cytoskeleton"/>
    <property type="evidence" value="ECO:0007669"/>
    <property type="project" value="UniProtKB-SubCell"/>
</dbReference>
<evidence type="ECO:0000256" key="1">
    <source>
        <dbReference type="ARBA" id="ARBA00004245"/>
    </source>
</evidence>
<keyword evidence="8" id="KW-1185">Reference proteome</keyword>
<evidence type="ECO:0000256" key="6">
    <source>
        <dbReference type="SAM" id="MobiDB-lite"/>
    </source>
</evidence>
<dbReference type="SUPFAM" id="SSF51161">
    <property type="entry name" value="Trimeric LpxA-like enzymes"/>
    <property type="match status" value="1"/>
</dbReference>
<sequence length="225" mass="24175">MADVSPHSASQPLDGSSSSSSLSTSNKSSDYIITATQTYIARSATILGAQNLISNGKSLIKVNVTIHGNYGSFIHIGRYCLIDEDVVLMPSVVPRSSDPLLAVVDRTSANYNKNPQPPGENEKALPLIIGSHTQIASNSHIQSISIGSNVKIGRNCILMPRTKVHDNCIIEDDTVVPPDMVVPPYSRVRGNPGRIVGALPECWGGEFVDECVQDYLTFVRSLEVG</sequence>
<evidence type="ECO:0000313" key="7">
    <source>
        <dbReference type="EMBL" id="KAL3767843.1"/>
    </source>
</evidence>
<comment type="similarity">
    <text evidence="4">Belongs to the dynactin subunits 5/6 family. Dynactin subunit 5 subfamily.</text>
</comment>
<dbReference type="InterPro" id="IPR011004">
    <property type="entry name" value="Trimer_LpxA-like_sf"/>
</dbReference>
<evidence type="ECO:0000256" key="4">
    <source>
        <dbReference type="ARBA" id="ARBA00034706"/>
    </source>
</evidence>
<evidence type="ECO:0000256" key="5">
    <source>
        <dbReference type="ARBA" id="ARBA00034865"/>
    </source>
</evidence>
<feature type="region of interest" description="Disordered" evidence="6">
    <location>
        <begin position="1"/>
        <end position="26"/>
    </location>
</feature>
<dbReference type="Proteomes" id="UP001530293">
    <property type="component" value="Unassembled WGS sequence"/>
</dbReference>
<dbReference type="Pfam" id="PF21711">
    <property type="entry name" value="DCTN5"/>
    <property type="match status" value="1"/>
</dbReference>